<comment type="caution">
    <text evidence="10">The sequence shown here is derived from an EMBL/GenBank/DDBJ whole genome shotgun (WGS) entry which is preliminary data.</text>
</comment>
<dbReference type="PANTHER" id="PTHR48021:SF1">
    <property type="entry name" value="GH07001P-RELATED"/>
    <property type="match status" value="1"/>
</dbReference>
<feature type="transmembrane region" description="Helical" evidence="8">
    <location>
        <begin position="352"/>
        <end position="376"/>
    </location>
</feature>
<evidence type="ECO:0000256" key="5">
    <source>
        <dbReference type="ARBA" id="ARBA00022692"/>
    </source>
</evidence>
<dbReference type="AlphaFoldDB" id="A0ABD2XUP0"/>
<evidence type="ECO:0000256" key="7">
    <source>
        <dbReference type="ARBA" id="ARBA00023136"/>
    </source>
</evidence>
<evidence type="ECO:0000256" key="6">
    <source>
        <dbReference type="ARBA" id="ARBA00022989"/>
    </source>
</evidence>
<protein>
    <recommendedName>
        <fullName evidence="9">Major facilitator superfamily (MFS) profile domain-containing protein</fullName>
    </recommendedName>
</protein>
<dbReference type="GO" id="GO:0005886">
    <property type="term" value="C:plasma membrane"/>
    <property type="evidence" value="ECO:0007669"/>
    <property type="project" value="UniProtKB-SubCell"/>
</dbReference>
<dbReference type="InterPro" id="IPR020846">
    <property type="entry name" value="MFS_dom"/>
</dbReference>
<evidence type="ECO:0000256" key="8">
    <source>
        <dbReference type="SAM" id="Phobius"/>
    </source>
</evidence>
<gene>
    <name evidence="10" type="ORF">TKK_000193</name>
</gene>
<evidence type="ECO:0000313" key="10">
    <source>
        <dbReference type="EMBL" id="KAL3407966.1"/>
    </source>
</evidence>
<keyword evidence="5 8" id="KW-0812">Transmembrane</keyword>
<dbReference type="InterPro" id="IPR005828">
    <property type="entry name" value="MFS_sugar_transport-like"/>
</dbReference>
<dbReference type="PANTHER" id="PTHR48021">
    <property type="match status" value="1"/>
</dbReference>
<feature type="transmembrane region" description="Helical" evidence="8">
    <location>
        <begin position="174"/>
        <end position="192"/>
    </location>
</feature>
<dbReference type="InterPro" id="IPR036259">
    <property type="entry name" value="MFS_trans_sf"/>
</dbReference>
<evidence type="ECO:0000256" key="3">
    <source>
        <dbReference type="ARBA" id="ARBA00022475"/>
    </source>
</evidence>
<dbReference type="Proteomes" id="UP001627154">
    <property type="component" value="Unassembled WGS sequence"/>
</dbReference>
<proteinExistence type="predicted"/>
<evidence type="ECO:0000256" key="4">
    <source>
        <dbReference type="ARBA" id="ARBA00022597"/>
    </source>
</evidence>
<evidence type="ECO:0000256" key="1">
    <source>
        <dbReference type="ARBA" id="ARBA00004651"/>
    </source>
</evidence>
<feature type="transmembrane region" description="Helical" evidence="8">
    <location>
        <begin position="420"/>
        <end position="439"/>
    </location>
</feature>
<accession>A0ABD2XUP0</accession>
<feature type="transmembrane region" description="Helical" evidence="8">
    <location>
        <begin position="60"/>
        <end position="82"/>
    </location>
</feature>
<sequence>MIQVAKKTTLQKYFPQLVAGLGVTMVLVQLGLSSGWSSPYLPKLQHPDSALRLTADEASWVASLLNLGRFCGAFCGALAVNYCGTKRTMLFNLIPVSMCWLLTILARDARWLYAARFSGGLGLGMTYSSFPLYLGEVSFPEIRGSLVSMASCGGTFGVMLSNIAGKYLAMEVSASIYLAPCLVFIALFWWLPESPHYLIKKKDFKAAKASISWYRADHNVEEEFESVQQFINAAKEQSFTEKLAEFKKPAIRRATILVILLWTFMQICGFNNVLFYMVQILQDSKVNNPEDFAMYVSAAGVAASTLSIVMIDRCGRRWLLIVSSIGVSVGLAGLGAHFLLLDQEETFPNLHWLPIISLFVFEIAFFVGLMSVPSAVLSEIFPSNVKCIAACFASLAGAIAAFASTRSFQPFIGLMGTSNVFFMHAGITLLIVPYAIIFMPETKGKTLQQIQELLTRR</sequence>
<feature type="transmembrane region" description="Helical" evidence="8">
    <location>
        <begin position="292"/>
        <end position="311"/>
    </location>
</feature>
<feature type="transmembrane region" description="Helical" evidence="8">
    <location>
        <begin position="318"/>
        <end position="340"/>
    </location>
</feature>
<dbReference type="EMBL" id="JBJJXI010000002">
    <property type="protein sequence ID" value="KAL3407966.1"/>
    <property type="molecule type" value="Genomic_DNA"/>
</dbReference>
<name>A0ABD2XUP0_9HYME</name>
<organism evidence="10 11">
    <name type="scientific">Trichogramma kaykai</name>
    <dbReference type="NCBI Taxonomy" id="54128"/>
    <lineage>
        <taxon>Eukaryota</taxon>
        <taxon>Metazoa</taxon>
        <taxon>Ecdysozoa</taxon>
        <taxon>Arthropoda</taxon>
        <taxon>Hexapoda</taxon>
        <taxon>Insecta</taxon>
        <taxon>Pterygota</taxon>
        <taxon>Neoptera</taxon>
        <taxon>Endopterygota</taxon>
        <taxon>Hymenoptera</taxon>
        <taxon>Apocrita</taxon>
        <taxon>Proctotrupomorpha</taxon>
        <taxon>Chalcidoidea</taxon>
        <taxon>Trichogrammatidae</taxon>
        <taxon>Trichogramma</taxon>
    </lineage>
</organism>
<comment type="subcellular location">
    <subcellularLocation>
        <location evidence="1">Cell membrane</location>
        <topology evidence="1">Multi-pass membrane protein</topology>
    </subcellularLocation>
</comment>
<dbReference type="PROSITE" id="PS50850">
    <property type="entry name" value="MFS"/>
    <property type="match status" value="1"/>
</dbReference>
<evidence type="ECO:0000313" key="11">
    <source>
        <dbReference type="Proteomes" id="UP001627154"/>
    </source>
</evidence>
<dbReference type="FunFam" id="1.20.1250.20:FF:000218">
    <property type="entry name" value="facilitated trehalose transporter Tret1"/>
    <property type="match status" value="1"/>
</dbReference>
<dbReference type="SUPFAM" id="SSF103473">
    <property type="entry name" value="MFS general substrate transporter"/>
    <property type="match status" value="1"/>
</dbReference>
<keyword evidence="11" id="KW-1185">Reference proteome</keyword>
<keyword evidence="3" id="KW-1003">Cell membrane</keyword>
<dbReference type="Pfam" id="PF00083">
    <property type="entry name" value="Sugar_tr"/>
    <property type="match status" value="1"/>
</dbReference>
<dbReference type="Gene3D" id="1.20.1250.20">
    <property type="entry name" value="MFS general substrate transporter like domains"/>
    <property type="match status" value="1"/>
</dbReference>
<keyword evidence="2" id="KW-0813">Transport</keyword>
<feature type="transmembrane region" description="Helical" evidence="8">
    <location>
        <begin position="256"/>
        <end position="280"/>
    </location>
</feature>
<feature type="domain" description="Major facilitator superfamily (MFS) profile" evidence="9">
    <location>
        <begin position="8"/>
        <end position="443"/>
    </location>
</feature>
<keyword evidence="4" id="KW-0762">Sugar transport</keyword>
<feature type="transmembrane region" description="Helical" evidence="8">
    <location>
        <begin position="12"/>
        <end position="32"/>
    </location>
</feature>
<reference evidence="10 11" key="1">
    <citation type="journal article" date="2024" name="bioRxiv">
        <title>A reference genome for Trichogramma kaykai: A tiny desert-dwelling parasitoid wasp with competing sex-ratio distorters.</title>
        <authorList>
            <person name="Culotta J."/>
            <person name="Lindsey A.R."/>
        </authorList>
    </citation>
    <scope>NUCLEOTIDE SEQUENCE [LARGE SCALE GENOMIC DNA]</scope>
    <source>
        <strain evidence="10 11">KSX58</strain>
    </source>
</reference>
<dbReference type="InterPro" id="IPR050549">
    <property type="entry name" value="MFS_Trehalose_Transporter"/>
</dbReference>
<feature type="transmembrane region" description="Helical" evidence="8">
    <location>
        <begin position="388"/>
        <end position="408"/>
    </location>
</feature>
<evidence type="ECO:0000259" key="9">
    <source>
        <dbReference type="PROSITE" id="PS50850"/>
    </source>
</evidence>
<evidence type="ECO:0000256" key="2">
    <source>
        <dbReference type="ARBA" id="ARBA00022448"/>
    </source>
</evidence>
<keyword evidence="7 8" id="KW-0472">Membrane</keyword>
<feature type="transmembrane region" description="Helical" evidence="8">
    <location>
        <begin position="89"/>
        <end position="107"/>
    </location>
</feature>
<keyword evidence="6 8" id="KW-1133">Transmembrane helix</keyword>